<evidence type="ECO:0000313" key="5">
    <source>
        <dbReference type="EMBL" id="OMJ69502.1"/>
    </source>
</evidence>
<dbReference type="InterPro" id="IPR054573">
    <property type="entry name" value="PP2A/SF3B1-like_HEAT"/>
</dbReference>
<dbReference type="InterPro" id="IPR051023">
    <property type="entry name" value="PP2A_Regulatory_Subunit_A"/>
</dbReference>
<dbReference type="SUPFAM" id="SSF48371">
    <property type="entry name" value="ARM repeat"/>
    <property type="match status" value="1"/>
</dbReference>
<reference evidence="5 6" key="1">
    <citation type="submission" date="2016-11" db="EMBL/GenBank/DDBJ databases">
        <title>The macronuclear genome of Stentor coeruleus: a giant cell with tiny introns.</title>
        <authorList>
            <person name="Slabodnick M."/>
            <person name="Ruby J.G."/>
            <person name="Reiff S.B."/>
            <person name="Swart E.C."/>
            <person name="Gosai S."/>
            <person name="Prabakaran S."/>
            <person name="Witkowska E."/>
            <person name="Larue G.E."/>
            <person name="Fisher S."/>
            <person name="Freeman R.M."/>
            <person name="Gunawardena J."/>
            <person name="Chu W."/>
            <person name="Stover N.A."/>
            <person name="Gregory B.D."/>
            <person name="Nowacki M."/>
            <person name="Derisi J."/>
            <person name="Roy S.W."/>
            <person name="Marshall W.F."/>
            <person name="Sood P."/>
        </authorList>
    </citation>
    <scope>NUCLEOTIDE SEQUENCE [LARGE SCALE GENOMIC DNA]</scope>
    <source>
        <strain evidence="5">WM001</strain>
    </source>
</reference>
<keyword evidence="6" id="KW-1185">Reference proteome</keyword>
<gene>
    <name evidence="5" type="ORF">SteCoe_32755</name>
</gene>
<dbReference type="GO" id="GO:0005634">
    <property type="term" value="C:nucleus"/>
    <property type="evidence" value="ECO:0007669"/>
    <property type="project" value="TreeGrafter"/>
</dbReference>
<accession>A0A1R2AYC2</accession>
<dbReference type="AlphaFoldDB" id="A0A1R2AYC2"/>
<dbReference type="InterPro" id="IPR021133">
    <property type="entry name" value="HEAT_type_2"/>
</dbReference>
<name>A0A1R2AYC2_9CILI</name>
<dbReference type="InterPro" id="IPR011989">
    <property type="entry name" value="ARM-like"/>
</dbReference>
<evidence type="ECO:0000259" key="4">
    <source>
        <dbReference type="Pfam" id="PF22646"/>
    </source>
</evidence>
<dbReference type="PROSITE" id="PS50077">
    <property type="entry name" value="HEAT_REPEAT"/>
    <property type="match status" value="6"/>
</dbReference>
<feature type="repeat" description="HEAT" evidence="3">
    <location>
        <begin position="405"/>
        <end position="443"/>
    </location>
</feature>
<comment type="caution">
    <text evidence="5">The sequence shown here is derived from an EMBL/GenBank/DDBJ whole genome shotgun (WGS) entry which is preliminary data.</text>
</comment>
<feature type="repeat" description="HEAT" evidence="3">
    <location>
        <begin position="366"/>
        <end position="404"/>
    </location>
</feature>
<evidence type="ECO:0000256" key="3">
    <source>
        <dbReference type="PROSITE-ProRule" id="PRU00103"/>
    </source>
</evidence>
<protein>
    <recommendedName>
        <fullName evidence="4">Phosphatase PP2A regulatory subunit A/Splicing factor 3B subunit 1-like HEAT repeat domain-containing protein</fullName>
    </recommendedName>
</protein>
<dbReference type="PANTHER" id="PTHR10648">
    <property type="entry name" value="SERINE/THREONINE-PROTEIN PHOSPHATASE PP2A 65 KDA REGULATORY SUBUNIT"/>
    <property type="match status" value="1"/>
</dbReference>
<dbReference type="OrthoDB" id="439265at2759"/>
<feature type="repeat" description="HEAT" evidence="3">
    <location>
        <begin position="250"/>
        <end position="288"/>
    </location>
</feature>
<comment type="similarity">
    <text evidence="2">Belongs to the phosphatase 2A regulatory subunit A family.</text>
</comment>
<dbReference type="PANTHER" id="PTHR10648:SF4">
    <property type="entry name" value="PROTEIN PHOSPHATASE 2 (FORMERLY 2A), REGULATORY SUBUNIT A, BETA ISOFORM-RELATED"/>
    <property type="match status" value="1"/>
</dbReference>
<feature type="repeat" description="HEAT" evidence="3">
    <location>
        <begin position="327"/>
        <end position="364"/>
    </location>
</feature>
<evidence type="ECO:0000256" key="2">
    <source>
        <dbReference type="ARBA" id="ARBA00038332"/>
    </source>
</evidence>
<feature type="repeat" description="HEAT" evidence="3">
    <location>
        <begin position="211"/>
        <end position="248"/>
    </location>
</feature>
<dbReference type="Pfam" id="PF22646">
    <property type="entry name" value="PPP2R1A-like_HEAT"/>
    <property type="match status" value="1"/>
</dbReference>
<dbReference type="Proteomes" id="UP000187209">
    <property type="component" value="Unassembled WGS sequence"/>
</dbReference>
<sequence length="549" mass="61747">MRNIPIIGNALGFDRCRNELVPYLNEFLDDDEEVLISMAEVVPKLFDSVGGKNYAYILLEVLEKLCSIEDISVCTASISSFKTILSSIDCLKHEALLLDQTNRMNSSEWLNSKLALCSLLPIIVKDISTEGQSIVLDTFRSLVTNSNPQVRKQAAENFKFFIGKVNPRHENNLQDLLGLIGVDKEDSVRLIGVEDLLSQFSAVGIRNNSSLMPVFRMLMDDKSWRVRYLVAEKLPEFAVVMAPEQRSAVLVSAMAKFLQDNEPEVRTGACRKMVDFCKLLSADEILTHIVPVLSPLITDVEYVKATLSSNIIKLMPLIGKAQSTQHLLPLVLEILRDNSPDIKVCIFSDLEGIFSVVGSESLSQIIMPSLEELSDDKQWRVKLKIVQCFPLLGKQLGLDFFEEHFLPIIKKLAFDSVYSVRDGVTQVVKDLIPIFGVKWVENSIAKEMCEKSTDDQYSKRLTLILFIKSLSNLLSTEFLLNTIIPCINDMASDRVANIRLNVVKTIKDIFSSIKDPQAKDSLKISLRLLNKDEDTDVRFYAEQALRVCG</sequence>
<evidence type="ECO:0000313" key="6">
    <source>
        <dbReference type="Proteomes" id="UP000187209"/>
    </source>
</evidence>
<dbReference type="Gene3D" id="1.25.10.10">
    <property type="entry name" value="Leucine-rich Repeat Variant"/>
    <property type="match status" value="1"/>
</dbReference>
<dbReference type="GO" id="GO:0019888">
    <property type="term" value="F:protein phosphatase regulator activity"/>
    <property type="evidence" value="ECO:0007669"/>
    <property type="project" value="TreeGrafter"/>
</dbReference>
<feature type="repeat" description="HEAT" evidence="3">
    <location>
        <begin position="483"/>
        <end position="521"/>
    </location>
</feature>
<organism evidence="5 6">
    <name type="scientific">Stentor coeruleus</name>
    <dbReference type="NCBI Taxonomy" id="5963"/>
    <lineage>
        <taxon>Eukaryota</taxon>
        <taxon>Sar</taxon>
        <taxon>Alveolata</taxon>
        <taxon>Ciliophora</taxon>
        <taxon>Postciliodesmatophora</taxon>
        <taxon>Heterotrichea</taxon>
        <taxon>Heterotrichida</taxon>
        <taxon>Stentoridae</taxon>
        <taxon>Stentor</taxon>
    </lineage>
</organism>
<keyword evidence="1" id="KW-0677">Repeat</keyword>
<dbReference type="InterPro" id="IPR016024">
    <property type="entry name" value="ARM-type_fold"/>
</dbReference>
<feature type="domain" description="Phosphatase PP2A regulatory subunit A/Splicing factor 3B subunit 1-like HEAT repeat" evidence="4">
    <location>
        <begin position="243"/>
        <end position="319"/>
    </location>
</feature>
<evidence type="ECO:0000256" key="1">
    <source>
        <dbReference type="ARBA" id="ARBA00022737"/>
    </source>
</evidence>
<dbReference type="GO" id="GO:0000159">
    <property type="term" value="C:protein phosphatase type 2A complex"/>
    <property type="evidence" value="ECO:0007669"/>
    <property type="project" value="TreeGrafter"/>
</dbReference>
<dbReference type="EMBL" id="MPUH01001190">
    <property type="protein sequence ID" value="OMJ69502.1"/>
    <property type="molecule type" value="Genomic_DNA"/>
</dbReference>
<dbReference type="GO" id="GO:0005829">
    <property type="term" value="C:cytosol"/>
    <property type="evidence" value="ECO:0007669"/>
    <property type="project" value="TreeGrafter"/>
</dbReference>
<proteinExistence type="inferred from homology"/>